<comment type="caution">
    <text evidence="1">The sequence shown here is derived from an EMBL/GenBank/DDBJ whole genome shotgun (WGS) entry which is preliminary data.</text>
</comment>
<name>A0AAW1IFF4_POPJA</name>
<dbReference type="AlphaFoldDB" id="A0AAW1IFF4"/>
<dbReference type="EMBL" id="JASPKY010000589">
    <property type="protein sequence ID" value="KAK9688479.1"/>
    <property type="molecule type" value="Genomic_DNA"/>
</dbReference>
<sequence length="183" mass="19676">MGDYDPWREGQGVPRYRSRAQSGDLRLRSAIGSGVLGRKARWSFGLPWVHGVDLKMLTVVTSYGLAGADIFLGQSVWASHGVALVVRAEKATLYKAEAIEEVFTNFTLAEECDTPERAIRVAVPIIVKSGETAAVAARAYNCLASELLRSSRGNGAELLVCEGDVVGPNINEILVTLAQGRSD</sequence>
<keyword evidence="2" id="KW-1185">Reference proteome</keyword>
<evidence type="ECO:0000313" key="2">
    <source>
        <dbReference type="Proteomes" id="UP001458880"/>
    </source>
</evidence>
<reference evidence="1 2" key="1">
    <citation type="journal article" date="2024" name="BMC Genomics">
        <title>De novo assembly and annotation of Popillia japonica's genome with initial clues to its potential as an invasive pest.</title>
        <authorList>
            <person name="Cucini C."/>
            <person name="Boschi S."/>
            <person name="Funari R."/>
            <person name="Cardaioli E."/>
            <person name="Iannotti N."/>
            <person name="Marturano G."/>
            <person name="Paoli F."/>
            <person name="Bruttini M."/>
            <person name="Carapelli A."/>
            <person name="Frati F."/>
            <person name="Nardi F."/>
        </authorList>
    </citation>
    <scope>NUCLEOTIDE SEQUENCE [LARGE SCALE GENOMIC DNA]</scope>
    <source>
        <strain evidence="1">DMR45628</strain>
    </source>
</reference>
<gene>
    <name evidence="1" type="ORF">QE152_g35307</name>
</gene>
<proteinExistence type="predicted"/>
<evidence type="ECO:0000313" key="1">
    <source>
        <dbReference type="EMBL" id="KAK9688479.1"/>
    </source>
</evidence>
<organism evidence="1 2">
    <name type="scientific">Popillia japonica</name>
    <name type="common">Japanese beetle</name>
    <dbReference type="NCBI Taxonomy" id="7064"/>
    <lineage>
        <taxon>Eukaryota</taxon>
        <taxon>Metazoa</taxon>
        <taxon>Ecdysozoa</taxon>
        <taxon>Arthropoda</taxon>
        <taxon>Hexapoda</taxon>
        <taxon>Insecta</taxon>
        <taxon>Pterygota</taxon>
        <taxon>Neoptera</taxon>
        <taxon>Endopterygota</taxon>
        <taxon>Coleoptera</taxon>
        <taxon>Polyphaga</taxon>
        <taxon>Scarabaeiformia</taxon>
        <taxon>Scarabaeidae</taxon>
        <taxon>Rutelinae</taxon>
        <taxon>Popillia</taxon>
    </lineage>
</organism>
<protein>
    <submittedName>
        <fullName evidence="1">Uncharacterized protein</fullName>
    </submittedName>
</protein>
<dbReference type="Proteomes" id="UP001458880">
    <property type="component" value="Unassembled WGS sequence"/>
</dbReference>
<accession>A0AAW1IFF4</accession>